<gene>
    <name evidence="1" type="ORF">N7537_004669</name>
</gene>
<dbReference type="GeneID" id="81585968"/>
<sequence>MSSNFEISCDIRVIVDATNENTEIIAKIKPSHSVSRPLAVLYRIDICLSSHYNAQHQLAQQLYAETEI</sequence>
<dbReference type="AlphaFoldDB" id="A0AAD6ECV6"/>
<organism evidence="1 2">
    <name type="scientific">Penicillium hordei</name>
    <dbReference type="NCBI Taxonomy" id="40994"/>
    <lineage>
        <taxon>Eukaryota</taxon>
        <taxon>Fungi</taxon>
        <taxon>Dikarya</taxon>
        <taxon>Ascomycota</taxon>
        <taxon>Pezizomycotina</taxon>
        <taxon>Eurotiomycetes</taxon>
        <taxon>Eurotiomycetidae</taxon>
        <taxon>Eurotiales</taxon>
        <taxon>Aspergillaceae</taxon>
        <taxon>Penicillium</taxon>
    </lineage>
</organism>
<reference evidence="1" key="1">
    <citation type="journal article" date="2023" name="IMA Fungus">
        <title>Comparative genomic study of the Penicillium genus elucidates a diverse pangenome and 15 lateral gene transfer events.</title>
        <authorList>
            <person name="Petersen C."/>
            <person name="Sorensen T."/>
            <person name="Nielsen M.R."/>
            <person name="Sondergaard T.E."/>
            <person name="Sorensen J.L."/>
            <person name="Fitzpatrick D.A."/>
            <person name="Frisvad J.C."/>
            <person name="Nielsen K.L."/>
        </authorList>
    </citation>
    <scope>NUCLEOTIDE SEQUENCE</scope>
    <source>
        <strain evidence="1">IBT 12815</strain>
    </source>
</reference>
<evidence type="ECO:0000313" key="1">
    <source>
        <dbReference type="EMBL" id="KAJ5608050.1"/>
    </source>
</evidence>
<protein>
    <submittedName>
        <fullName evidence="1">Uncharacterized protein</fullName>
    </submittedName>
</protein>
<reference evidence="1" key="2">
    <citation type="submission" date="2023-01" db="EMBL/GenBank/DDBJ databases">
        <authorList>
            <person name="Petersen C."/>
        </authorList>
    </citation>
    <scope>NUCLEOTIDE SEQUENCE</scope>
    <source>
        <strain evidence="1">IBT 12815</strain>
    </source>
</reference>
<dbReference type="RefSeq" id="XP_056755474.1">
    <property type="nucleotide sequence ID" value="XM_056895726.1"/>
</dbReference>
<accession>A0AAD6ECV6</accession>
<evidence type="ECO:0000313" key="2">
    <source>
        <dbReference type="Proteomes" id="UP001213799"/>
    </source>
</evidence>
<keyword evidence="2" id="KW-1185">Reference proteome</keyword>
<dbReference type="Proteomes" id="UP001213799">
    <property type="component" value="Unassembled WGS sequence"/>
</dbReference>
<dbReference type="EMBL" id="JAQJAE010000002">
    <property type="protein sequence ID" value="KAJ5608050.1"/>
    <property type="molecule type" value="Genomic_DNA"/>
</dbReference>
<proteinExistence type="predicted"/>
<name>A0AAD6ECV6_9EURO</name>
<comment type="caution">
    <text evidence="1">The sequence shown here is derived from an EMBL/GenBank/DDBJ whole genome shotgun (WGS) entry which is preliminary data.</text>
</comment>